<protein>
    <submittedName>
        <fullName evidence="1">Uncharacterized protein</fullName>
    </submittedName>
</protein>
<name>A0AAN6DVV0_9EURO</name>
<comment type="caution">
    <text evidence="1">The sequence shown here is derived from an EMBL/GenBank/DDBJ whole genome shotgun (WGS) entry which is preliminary data.</text>
</comment>
<proteinExistence type="predicted"/>
<sequence>MMSSPCPSLSSLESFDAAWHSTPYSWISKCQILRLTVDFTTTLPEASNEEPPTHERTEYGRFVAQEALRLHRHFIEEGYSTGFSESKTCMYRPIPGTDAPTTIKKIFELHTNADANEMLQFCIQRNIWVLDRCHKASLKDEERIRNEARGLLHLHPSPVLDDLARSWRTPDAWSQILHWETKLSKYALIRLEYAAEANRLLSKGDLSARKRENLKAVVEFWSQLRDRLAQFVRHITFWTGGKEFLERHNGELWDVVEER</sequence>
<evidence type="ECO:0000313" key="1">
    <source>
        <dbReference type="EMBL" id="KAI1613680.1"/>
    </source>
</evidence>
<gene>
    <name evidence="1" type="ORF">EDD36DRAFT_486466</name>
</gene>
<accession>A0AAN6DVV0</accession>
<reference evidence="1" key="1">
    <citation type="journal article" date="2022" name="bioRxiv">
        <title>Deciphering the potential niche of two novel black yeast fungi from a biological soil crust based on their genomes, phenotypes, and melanin regulation.</title>
        <authorList>
            <consortium name="DOE Joint Genome Institute"/>
            <person name="Carr E.C."/>
            <person name="Barton Q."/>
            <person name="Grambo S."/>
            <person name="Sullivan M."/>
            <person name="Renfro C.M."/>
            <person name="Kuo A."/>
            <person name="Pangilinan J."/>
            <person name="Lipzen A."/>
            <person name="Keymanesh K."/>
            <person name="Savage E."/>
            <person name="Barry K."/>
            <person name="Grigoriev I.V."/>
            <person name="Riekhof W.R."/>
            <person name="Harris S.S."/>
        </authorList>
    </citation>
    <scope>NUCLEOTIDE SEQUENCE</scope>
    <source>
        <strain evidence="1">JF 03-4F</strain>
    </source>
</reference>
<keyword evidence="2" id="KW-1185">Reference proteome</keyword>
<dbReference type="Proteomes" id="UP001203852">
    <property type="component" value="Unassembled WGS sequence"/>
</dbReference>
<evidence type="ECO:0000313" key="2">
    <source>
        <dbReference type="Proteomes" id="UP001203852"/>
    </source>
</evidence>
<organism evidence="1 2">
    <name type="scientific">Exophiala viscosa</name>
    <dbReference type="NCBI Taxonomy" id="2486360"/>
    <lineage>
        <taxon>Eukaryota</taxon>
        <taxon>Fungi</taxon>
        <taxon>Dikarya</taxon>
        <taxon>Ascomycota</taxon>
        <taxon>Pezizomycotina</taxon>
        <taxon>Eurotiomycetes</taxon>
        <taxon>Chaetothyriomycetidae</taxon>
        <taxon>Chaetothyriales</taxon>
        <taxon>Herpotrichiellaceae</taxon>
        <taxon>Exophiala</taxon>
    </lineage>
</organism>
<dbReference type="EMBL" id="MU404353">
    <property type="protein sequence ID" value="KAI1613680.1"/>
    <property type="molecule type" value="Genomic_DNA"/>
</dbReference>
<dbReference type="AlphaFoldDB" id="A0AAN6DVV0"/>